<dbReference type="Gene3D" id="2.70.20.10">
    <property type="entry name" value="Topoisomerase I, domain 3"/>
    <property type="match status" value="1"/>
</dbReference>
<evidence type="ECO:0000259" key="2">
    <source>
        <dbReference type="PROSITE" id="PS52039"/>
    </source>
</evidence>
<dbReference type="InterPro" id="IPR013497">
    <property type="entry name" value="Topo_IA_cen"/>
</dbReference>
<protein>
    <submittedName>
        <fullName evidence="3">DNA topoisomerase III</fullName>
    </submittedName>
</protein>
<keyword evidence="1 3" id="KW-0413">Isomerase</keyword>
<name>A0A376DRL2_CHRCU</name>
<evidence type="ECO:0000256" key="1">
    <source>
        <dbReference type="ARBA" id="ARBA00023235"/>
    </source>
</evidence>
<proteinExistence type="predicted"/>
<dbReference type="PROSITE" id="PS52039">
    <property type="entry name" value="TOPO_IA_2"/>
    <property type="match status" value="1"/>
</dbReference>
<dbReference type="SMART" id="SM00436">
    <property type="entry name" value="TOP1Bc"/>
    <property type="match status" value="1"/>
</dbReference>
<dbReference type="Proteomes" id="UP000255224">
    <property type="component" value="Unassembled WGS sequence"/>
</dbReference>
<dbReference type="Gene3D" id="1.10.460.10">
    <property type="entry name" value="Topoisomerase I, domain 2"/>
    <property type="match status" value="1"/>
</dbReference>
<evidence type="ECO:0000313" key="4">
    <source>
        <dbReference type="Proteomes" id="UP000255224"/>
    </source>
</evidence>
<dbReference type="SUPFAM" id="SSF56712">
    <property type="entry name" value="Prokaryotic type I DNA topoisomerase"/>
    <property type="match status" value="1"/>
</dbReference>
<dbReference type="AlphaFoldDB" id="A0A376DRL2"/>
<dbReference type="InterPro" id="IPR013824">
    <property type="entry name" value="Topo_IA_cen_sub1"/>
</dbReference>
<reference evidence="3 4" key="1">
    <citation type="submission" date="2018-06" db="EMBL/GenBank/DDBJ databases">
        <authorList>
            <consortium name="Pathogen Informatics"/>
            <person name="Doyle S."/>
        </authorList>
    </citation>
    <scope>NUCLEOTIDE SEQUENCE [LARGE SCALE GENOMIC DNA]</scope>
    <source>
        <strain evidence="3 4">NCTC13533</strain>
    </source>
</reference>
<sequence>MITLKTGQHLTDFTRRHKAEAVPIGSWASMPTQALSIAAGNGIYSLGRVQTPTLVLICKRYLENKNFSVKRYWQIQLSHNKELIDFKSISKTKWEDQKLADDTLKAIRRSEMATVTS</sequence>
<feature type="domain" description="Topo IA-type catalytic" evidence="2">
    <location>
        <begin position="1"/>
        <end position="117"/>
    </location>
</feature>
<dbReference type="InterPro" id="IPR013825">
    <property type="entry name" value="Topo_IA_cen_sub2"/>
</dbReference>
<dbReference type="EMBL" id="UFVQ01000003">
    <property type="protein sequence ID" value="STC93767.1"/>
    <property type="molecule type" value="Genomic_DNA"/>
</dbReference>
<organism evidence="3 4">
    <name type="scientific">Chryseobacterium carnipullorum</name>
    <dbReference type="NCBI Taxonomy" id="1124835"/>
    <lineage>
        <taxon>Bacteria</taxon>
        <taxon>Pseudomonadati</taxon>
        <taxon>Bacteroidota</taxon>
        <taxon>Flavobacteriia</taxon>
        <taxon>Flavobacteriales</taxon>
        <taxon>Weeksellaceae</taxon>
        <taxon>Chryseobacterium group</taxon>
        <taxon>Chryseobacterium</taxon>
    </lineage>
</organism>
<dbReference type="GO" id="GO:0006265">
    <property type="term" value="P:DNA topological change"/>
    <property type="evidence" value="ECO:0007669"/>
    <property type="project" value="InterPro"/>
</dbReference>
<dbReference type="InterPro" id="IPR003601">
    <property type="entry name" value="Topo_IA_2"/>
</dbReference>
<gene>
    <name evidence="3" type="ORF">NCTC13533_00990</name>
</gene>
<dbReference type="GO" id="GO:0003916">
    <property type="term" value="F:DNA topoisomerase activity"/>
    <property type="evidence" value="ECO:0007669"/>
    <property type="project" value="InterPro"/>
</dbReference>
<dbReference type="Pfam" id="PF01131">
    <property type="entry name" value="Topoisom_bac"/>
    <property type="match status" value="1"/>
</dbReference>
<evidence type="ECO:0000313" key="3">
    <source>
        <dbReference type="EMBL" id="STC93767.1"/>
    </source>
</evidence>
<dbReference type="GO" id="GO:0003677">
    <property type="term" value="F:DNA binding"/>
    <property type="evidence" value="ECO:0007669"/>
    <property type="project" value="InterPro"/>
</dbReference>
<dbReference type="InterPro" id="IPR023405">
    <property type="entry name" value="Topo_IA_core_domain"/>
</dbReference>
<accession>A0A376DRL2</accession>